<evidence type="ECO:0000256" key="5">
    <source>
        <dbReference type="ARBA" id="ARBA00023098"/>
    </source>
</evidence>
<keyword evidence="6 7" id="KW-0012">Acyltransferase</keyword>
<dbReference type="InterPro" id="IPR004552">
    <property type="entry name" value="AGP_acyltrans"/>
</dbReference>
<gene>
    <name evidence="10" type="ORF">JRV97_08670</name>
</gene>
<dbReference type="SUPFAM" id="SSF69593">
    <property type="entry name" value="Glycerol-3-phosphate (1)-acyltransferase"/>
    <property type="match status" value="1"/>
</dbReference>
<dbReference type="PANTHER" id="PTHR10434:SF64">
    <property type="entry name" value="1-ACYL-SN-GLYCEROL-3-PHOSPHATE ACYLTRANSFERASE-RELATED"/>
    <property type="match status" value="1"/>
</dbReference>
<dbReference type="CDD" id="cd07989">
    <property type="entry name" value="LPLAT_AGPAT-like"/>
    <property type="match status" value="1"/>
</dbReference>
<reference evidence="10 11" key="1">
    <citation type="submission" date="2021-02" db="EMBL/GenBank/DDBJ databases">
        <title>Characterization of Marinitoga sp. nov. str. BP5-C20A.</title>
        <authorList>
            <person name="Erauso G."/>
            <person name="Postec A."/>
        </authorList>
    </citation>
    <scope>NUCLEOTIDE SEQUENCE [LARGE SCALE GENOMIC DNA]</scope>
    <source>
        <strain evidence="10 11">BP5-C20A</strain>
    </source>
</reference>
<evidence type="ECO:0000256" key="4">
    <source>
        <dbReference type="ARBA" id="ARBA00022679"/>
    </source>
</evidence>
<accession>A0ABY8PP86</accession>
<keyword evidence="7" id="KW-0594">Phospholipid biosynthesis</keyword>
<evidence type="ECO:0000259" key="9">
    <source>
        <dbReference type="SMART" id="SM00563"/>
    </source>
</evidence>
<dbReference type="InterPro" id="IPR002123">
    <property type="entry name" value="Plipid/glycerol_acylTrfase"/>
</dbReference>
<dbReference type="EMBL" id="CP069362">
    <property type="protein sequence ID" value="WGS64441.1"/>
    <property type="molecule type" value="Genomic_DNA"/>
</dbReference>
<keyword evidence="8" id="KW-1133">Transmembrane helix</keyword>
<dbReference type="Pfam" id="PF01553">
    <property type="entry name" value="Acyltransferase"/>
    <property type="match status" value="1"/>
</dbReference>
<keyword evidence="5 7" id="KW-0443">Lipid metabolism</keyword>
<sequence>MKKIIFYIHTILLTIWFYIGFLGYVVIYGSIVLLISKLLKLIKGENISERYLRKVVYNFGKRSFKLMGIKVDVEKEIDLRELENSPYIVVANHQSLFDIPLIIGYVHPVGFIAKKELEKAPIISSFIKSLGSVFIDRKNPSQAAKALRELRKKLLEGRKLALFPEGTRTLDGNVKKFKKGSLMIPYRYGIKIVPVSIDGTYYMNKKGEHLIKPHKIKVKIFKAIDPKEYENESDLIDYVYNLIASEVNKDKKEVI</sequence>
<comment type="pathway">
    <text evidence="1">Lipid metabolism.</text>
</comment>
<dbReference type="NCBIfam" id="TIGR00530">
    <property type="entry name" value="AGP_acyltrn"/>
    <property type="match status" value="1"/>
</dbReference>
<dbReference type="PANTHER" id="PTHR10434">
    <property type="entry name" value="1-ACYL-SN-GLYCEROL-3-PHOSPHATE ACYLTRANSFERASE"/>
    <property type="match status" value="1"/>
</dbReference>
<evidence type="ECO:0000313" key="11">
    <source>
        <dbReference type="Proteomes" id="UP001232493"/>
    </source>
</evidence>
<dbReference type="Proteomes" id="UP001232493">
    <property type="component" value="Chromosome"/>
</dbReference>
<evidence type="ECO:0000256" key="3">
    <source>
        <dbReference type="ARBA" id="ARBA00022516"/>
    </source>
</evidence>
<evidence type="ECO:0000256" key="1">
    <source>
        <dbReference type="ARBA" id="ARBA00005189"/>
    </source>
</evidence>
<evidence type="ECO:0000256" key="8">
    <source>
        <dbReference type="SAM" id="Phobius"/>
    </source>
</evidence>
<evidence type="ECO:0000256" key="6">
    <source>
        <dbReference type="ARBA" id="ARBA00023315"/>
    </source>
</evidence>
<evidence type="ECO:0000256" key="2">
    <source>
        <dbReference type="ARBA" id="ARBA00008655"/>
    </source>
</evidence>
<evidence type="ECO:0000256" key="7">
    <source>
        <dbReference type="RuleBase" id="RU361267"/>
    </source>
</evidence>
<keyword evidence="4 7" id="KW-0808">Transferase</keyword>
<proteinExistence type="inferred from homology"/>
<comment type="similarity">
    <text evidence="2 7">Belongs to the 1-acyl-sn-glycerol-3-phosphate acyltransferase family.</text>
</comment>
<dbReference type="SMART" id="SM00563">
    <property type="entry name" value="PlsC"/>
    <property type="match status" value="1"/>
</dbReference>
<dbReference type="RefSeq" id="WP_280998094.1">
    <property type="nucleotide sequence ID" value="NZ_CP069362.1"/>
</dbReference>
<evidence type="ECO:0000313" key="10">
    <source>
        <dbReference type="EMBL" id="WGS64441.1"/>
    </source>
</evidence>
<keyword evidence="3 7" id="KW-0444">Lipid biosynthesis</keyword>
<comment type="domain">
    <text evidence="7">The HXXXXD motif is essential for acyltransferase activity and may constitute the binding site for the phosphate moiety of the glycerol-3-phosphate.</text>
</comment>
<keyword evidence="8" id="KW-0472">Membrane</keyword>
<organism evidence="10 11">
    <name type="scientific">Marinitoga aeolica</name>
    <dbReference type="NCBI Taxonomy" id="2809031"/>
    <lineage>
        <taxon>Bacteria</taxon>
        <taxon>Thermotogati</taxon>
        <taxon>Thermotogota</taxon>
        <taxon>Thermotogae</taxon>
        <taxon>Petrotogales</taxon>
        <taxon>Petrotogaceae</taxon>
        <taxon>Marinitoga</taxon>
    </lineage>
</organism>
<keyword evidence="7" id="KW-1208">Phospholipid metabolism</keyword>
<dbReference type="GO" id="GO:0016746">
    <property type="term" value="F:acyltransferase activity"/>
    <property type="evidence" value="ECO:0007669"/>
    <property type="project" value="UniProtKB-KW"/>
</dbReference>
<dbReference type="EC" id="2.3.1.51" evidence="7"/>
<name>A0ABY8PP86_9BACT</name>
<feature type="domain" description="Phospholipid/glycerol acyltransferase" evidence="9">
    <location>
        <begin position="87"/>
        <end position="200"/>
    </location>
</feature>
<keyword evidence="8" id="KW-0812">Transmembrane</keyword>
<feature type="transmembrane region" description="Helical" evidence="8">
    <location>
        <begin position="6"/>
        <end position="35"/>
    </location>
</feature>
<keyword evidence="11" id="KW-1185">Reference proteome</keyword>
<comment type="catalytic activity">
    <reaction evidence="7">
        <text>a 1-acyl-sn-glycero-3-phosphate + an acyl-CoA = a 1,2-diacyl-sn-glycero-3-phosphate + CoA</text>
        <dbReference type="Rhea" id="RHEA:19709"/>
        <dbReference type="ChEBI" id="CHEBI:57287"/>
        <dbReference type="ChEBI" id="CHEBI:57970"/>
        <dbReference type="ChEBI" id="CHEBI:58342"/>
        <dbReference type="ChEBI" id="CHEBI:58608"/>
        <dbReference type="EC" id="2.3.1.51"/>
    </reaction>
</comment>
<protein>
    <recommendedName>
        <fullName evidence="7">1-acyl-sn-glycerol-3-phosphate acyltransferase</fullName>
        <ecNumber evidence="7">2.3.1.51</ecNumber>
    </recommendedName>
</protein>